<protein>
    <submittedName>
        <fullName evidence="1">Uncharacterized protein</fullName>
    </submittedName>
</protein>
<keyword evidence="2" id="KW-1185">Reference proteome</keyword>
<accession>K4CS72</accession>
<reference evidence="1" key="2">
    <citation type="submission" date="2013-04" db="UniProtKB">
        <authorList>
            <consortium name="EnsemblPlants"/>
        </authorList>
    </citation>
    <scope>IDENTIFICATION</scope>
    <source>
        <strain evidence="1">cv. Heinz 1706</strain>
    </source>
</reference>
<evidence type="ECO:0000313" key="1">
    <source>
        <dbReference type="EnsemblPlants" id="Solyc09g018050.1.1"/>
    </source>
</evidence>
<dbReference type="EnsemblPlants" id="Solyc09g018050.1.1">
    <property type="protein sequence ID" value="Solyc09g018050.1.1"/>
    <property type="gene ID" value="Solyc09g018050.1"/>
</dbReference>
<dbReference type="PaxDb" id="4081-Solyc09g018050.1.1"/>
<proteinExistence type="predicted"/>
<dbReference type="HOGENOM" id="CLU_3091035_0_0_1"/>
<dbReference type="Proteomes" id="UP000004994">
    <property type="component" value="Chromosome 9"/>
</dbReference>
<dbReference type="Gramene" id="Solyc09g018050.1.1">
    <property type="protein sequence ID" value="Solyc09g018050.1.1"/>
    <property type="gene ID" value="Solyc09g018050.1"/>
</dbReference>
<sequence>MTNVELVVRNDPITRIELVDVPNYTSQAVLIPRDHKLEVGFTEDSYSLFQHI</sequence>
<organism evidence="1">
    <name type="scientific">Solanum lycopersicum</name>
    <name type="common">Tomato</name>
    <name type="synonym">Lycopersicon esculentum</name>
    <dbReference type="NCBI Taxonomy" id="4081"/>
    <lineage>
        <taxon>Eukaryota</taxon>
        <taxon>Viridiplantae</taxon>
        <taxon>Streptophyta</taxon>
        <taxon>Embryophyta</taxon>
        <taxon>Tracheophyta</taxon>
        <taxon>Spermatophyta</taxon>
        <taxon>Magnoliopsida</taxon>
        <taxon>eudicotyledons</taxon>
        <taxon>Gunneridae</taxon>
        <taxon>Pentapetalae</taxon>
        <taxon>asterids</taxon>
        <taxon>lamiids</taxon>
        <taxon>Solanales</taxon>
        <taxon>Solanaceae</taxon>
        <taxon>Solanoideae</taxon>
        <taxon>Solaneae</taxon>
        <taxon>Solanum</taxon>
        <taxon>Solanum subgen. Lycopersicon</taxon>
    </lineage>
</organism>
<dbReference type="InParanoid" id="K4CS72"/>
<evidence type="ECO:0000313" key="2">
    <source>
        <dbReference type="Proteomes" id="UP000004994"/>
    </source>
</evidence>
<dbReference type="AlphaFoldDB" id="K4CS72"/>
<name>K4CS72_SOLLC</name>
<reference evidence="1" key="1">
    <citation type="journal article" date="2012" name="Nature">
        <title>The tomato genome sequence provides insights into fleshy fruit evolution.</title>
        <authorList>
            <consortium name="Tomato Genome Consortium"/>
        </authorList>
    </citation>
    <scope>NUCLEOTIDE SEQUENCE [LARGE SCALE GENOMIC DNA]</scope>
    <source>
        <strain evidence="1">cv. Heinz 1706</strain>
    </source>
</reference>